<protein>
    <submittedName>
        <fullName evidence="2">Uncharacterized protein</fullName>
    </submittedName>
</protein>
<evidence type="ECO:0000256" key="1">
    <source>
        <dbReference type="SAM" id="Phobius"/>
    </source>
</evidence>
<evidence type="ECO:0000313" key="3">
    <source>
        <dbReference type="Proteomes" id="UP000248925"/>
    </source>
</evidence>
<dbReference type="Proteomes" id="UP000248925">
    <property type="component" value="Unassembled WGS sequence"/>
</dbReference>
<feature type="transmembrane region" description="Helical" evidence="1">
    <location>
        <begin position="18"/>
        <end position="38"/>
    </location>
</feature>
<keyword evidence="1" id="KW-0472">Membrane</keyword>
<gene>
    <name evidence="2" type="ORF">CPY51_27195</name>
</gene>
<organism evidence="2 3">
    <name type="scientific">Rhizobium tubonense</name>
    <dbReference type="NCBI Taxonomy" id="484088"/>
    <lineage>
        <taxon>Bacteria</taxon>
        <taxon>Pseudomonadati</taxon>
        <taxon>Pseudomonadota</taxon>
        <taxon>Alphaproteobacteria</taxon>
        <taxon>Hyphomicrobiales</taxon>
        <taxon>Rhizobiaceae</taxon>
        <taxon>Rhizobium/Agrobacterium group</taxon>
        <taxon>Rhizobium</taxon>
    </lineage>
</organism>
<comment type="caution">
    <text evidence="2">The sequence shown here is derived from an EMBL/GenBank/DDBJ whole genome shotgun (WGS) entry which is preliminary data.</text>
</comment>
<proteinExistence type="predicted"/>
<dbReference type="EMBL" id="PCDP01000062">
    <property type="protein sequence ID" value="PZM08999.1"/>
    <property type="molecule type" value="Genomic_DNA"/>
</dbReference>
<name>A0A2W4C5T6_9HYPH</name>
<feature type="transmembrane region" description="Helical" evidence="1">
    <location>
        <begin position="59"/>
        <end position="79"/>
    </location>
</feature>
<accession>A0A2W4C5T6</accession>
<sequence length="82" mass="9596">MSPRKIAKPKNNKVTTWLVEQIGSLCLYAILFFVWMAGVRRRATRNRRLAGNQYRLRTYFLEASAMARVLFLMSMASILRLK</sequence>
<keyword evidence="3" id="KW-1185">Reference proteome</keyword>
<evidence type="ECO:0000313" key="2">
    <source>
        <dbReference type="EMBL" id="PZM08999.1"/>
    </source>
</evidence>
<keyword evidence="1" id="KW-1133">Transmembrane helix</keyword>
<dbReference type="AlphaFoldDB" id="A0A2W4C5T6"/>
<keyword evidence="1" id="KW-0812">Transmembrane</keyword>
<reference evidence="2 3" key="1">
    <citation type="journal article" date="2018" name="Sci. Rep.">
        <title>Rhizobium tumorigenes sp. nov., a novel plant tumorigenic bacterium isolated from cane gall tumors on thornless blackberry.</title>
        <authorList>
            <person name="Kuzmanovi N."/>
            <person name="Smalla K."/>
            <person name="Gronow S."/>
            <person name="PuBawska J."/>
        </authorList>
    </citation>
    <scope>NUCLEOTIDE SEQUENCE [LARGE SCALE GENOMIC DNA]</scope>
    <source>
        <strain evidence="2 3">CCBAU 85046</strain>
    </source>
</reference>